<evidence type="ECO:0000313" key="7">
    <source>
        <dbReference type="EMBL" id="MBB3941468.1"/>
    </source>
</evidence>
<dbReference type="GO" id="GO:0046872">
    <property type="term" value="F:metal ion binding"/>
    <property type="evidence" value="ECO:0007669"/>
    <property type="project" value="UniProtKB-KW"/>
</dbReference>
<protein>
    <submittedName>
        <fullName evidence="7">Glyoxylase-like metal-dependent hydrolase (Beta-lactamase superfamily II)</fullName>
    </submittedName>
</protein>
<reference evidence="7 8" key="1">
    <citation type="submission" date="2020-08" db="EMBL/GenBank/DDBJ databases">
        <title>Genomic Encyclopedia of Type Strains, Phase IV (KMG-IV): sequencing the most valuable type-strain genomes for metagenomic binning, comparative biology and taxonomic classification.</title>
        <authorList>
            <person name="Goeker M."/>
        </authorList>
    </citation>
    <scope>NUCLEOTIDE SEQUENCE [LARGE SCALE GENOMIC DNA]</scope>
    <source>
        <strain evidence="7 8">DSM 27568</strain>
    </source>
</reference>
<evidence type="ECO:0000256" key="4">
    <source>
        <dbReference type="ARBA" id="ARBA00022833"/>
    </source>
</evidence>
<feature type="chain" id="PRO_5031338978" evidence="5">
    <location>
        <begin position="21"/>
        <end position="313"/>
    </location>
</feature>
<evidence type="ECO:0000259" key="6">
    <source>
        <dbReference type="SMART" id="SM00849"/>
    </source>
</evidence>
<dbReference type="SUPFAM" id="SSF56281">
    <property type="entry name" value="Metallo-hydrolase/oxidoreductase"/>
    <property type="match status" value="1"/>
</dbReference>
<comment type="caution">
    <text evidence="7">The sequence shown here is derived from an EMBL/GenBank/DDBJ whole genome shotgun (WGS) entry which is preliminary data.</text>
</comment>
<comment type="similarity">
    <text evidence="1">Belongs to the metallo-beta-lactamase superfamily.</text>
</comment>
<evidence type="ECO:0000256" key="5">
    <source>
        <dbReference type="SAM" id="SignalP"/>
    </source>
</evidence>
<dbReference type="Proteomes" id="UP000561459">
    <property type="component" value="Unassembled WGS sequence"/>
</dbReference>
<proteinExistence type="inferred from homology"/>
<organism evidence="7 8">
    <name type="scientific">Novosphingobium fluoreni</name>
    <dbReference type="NCBI Taxonomy" id="1391222"/>
    <lineage>
        <taxon>Bacteria</taxon>
        <taxon>Pseudomonadati</taxon>
        <taxon>Pseudomonadota</taxon>
        <taxon>Alphaproteobacteria</taxon>
        <taxon>Sphingomonadales</taxon>
        <taxon>Sphingomonadaceae</taxon>
        <taxon>Novosphingobium</taxon>
    </lineage>
</organism>
<keyword evidence="2" id="KW-0479">Metal-binding</keyword>
<dbReference type="InterPro" id="IPR001279">
    <property type="entry name" value="Metallo-B-lactamas"/>
</dbReference>
<dbReference type="RefSeq" id="WP_183618346.1">
    <property type="nucleotide sequence ID" value="NZ_JACIDY010000009.1"/>
</dbReference>
<feature type="domain" description="Metallo-beta-lactamase" evidence="6">
    <location>
        <begin position="80"/>
        <end position="286"/>
    </location>
</feature>
<dbReference type="InterPro" id="IPR051013">
    <property type="entry name" value="MBL_superfamily_lactonases"/>
</dbReference>
<evidence type="ECO:0000256" key="1">
    <source>
        <dbReference type="ARBA" id="ARBA00007749"/>
    </source>
</evidence>
<dbReference type="AlphaFoldDB" id="A0A7W6C0Y2"/>
<evidence type="ECO:0000313" key="8">
    <source>
        <dbReference type="Proteomes" id="UP000561459"/>
    </source>
</evidence>
<keyword evidence="4" id="KW-0862">Zinc</keyword>
<dbReference type="InterPro" id="IPR036866">
    <property type="entry name" value="RibonucZ/Hydroxyglut_hydro"/>
</dbReference>
<dbReference type="EMBL" id="JACIDY010000009">
    <property type="protein sequence ID" value="MBB3941468.1"/>
    <property type="molecule type" value="Genomic_DNA"/>
</dbReference>
<keyword evidence="8" id="KW-1185">Reference proteome</keyword>
<dbReference type="Gene3D" id="3.60.15.10">
    <property type="entry name" value="Ribonuclease Z/Hydroxyacylglutathione hydrolase-like"/>
    <property type="match status" value="1"/>
</dbReference>
<dbReference type="CDD" id="cd07720">
    <property type="entry name" value="OPHC2-like_MBL-fold"/>
    <property type="match status" value="1"/>
</dbReference>
<accession>A0A7W6C0Y2</accession>
<dbReference type="PANTHER" id="PTHR42978">
    <property type="entry name" value="QUORUM-QUENCHING LACTONASE YTNP-RELATED-RELATED"/>
    <property type="match status" value="1"/>
</dbReference>
<gene>
    <name evidence="7" type="ORF">GGR39_003145</name>
</gene>
<dbReference type="Pfam" id="PF00753">
    <property type="entry name" value="Lactamase_B"/>
    <property type="match status" value="1"/>
</dbReference>
<dbReference type="PANTHER" id="PTHR42978:SF6">
    <property type="entry name" value="QUORUM-QUENCHING LACTONASE YTNP-RELATED"/>
    <property type="match status" value="1"/>
</dbReference>
<dbReference type="SMART" id="SM00849">
    <property type="entry name" value="Lactamase_B"/>
    <property type="match status" value="1"/>
</dbReference>
<sequence length="313" mass="32950">MSIGKTLIAAAVLAATAASAQDAPAWPQAPGYYRMQLGDFRVTVLSDGAVDRDLPAIMSDPDTVRARYQAQHQALPARLSINCYLIDTGEHRILVDTGAGELFGNGVAGHLVANLRSAGYAPEDIDTVLLTHIHGDHSGGLSIAGQRLFPNATAYVDAADPALWLSKAQEAAAPVARRATFGQSQKTVGPYVVAGRLKTFTAPATLFPGVRAIPLRGHTPGQSGYVIESQGQRLLLSGDVIHSAEVQFRDPAVTIHYDVDPKAAAATREAILAETAANGILVGGAHIAFPGLGHVTRETKGYSWVPLPWSSQP</sequence>
<keyword evidence="5" id="KW-0732">Signal</keyword>
<evidence type="ECO:0000256" key="3">
    <source>
        <dbReference type="ARBA" id="ARBA00022801"/>
    </source>
</evidence>
<feature type="signal peptide" evidence="5">
    <location>
        <begin position="1"/>
        <end position="20"/>
    </location>
</feature>
<dbReference type="GO" id="GO:0016787">
    <property type="term" value="F:hydrolase activity"/>
    <property type="evidence" value="ECO:0007669"/>
    <property type="project" value="UniProtKB-KW"/>
</dbReference>
<name>A0A7W6C0Y2_9SPHN</name>
<keyword evidence="3 7" id="KW-0378">Hydrolase</keyword>
<evidence type="ECO:0000256" key="2">
    <source>
        <dbReference type="ARBA" id="ARBA00022723"/>
    </source>
</evidence>